<dbReference type="InterPro" id="IPR029068">
    <property type="entry name" value="Glyas_Bleomycin-R_OHBP_Dase"/>
</dbReference>
<dbReference type="Pfam" id="PF00903">
    <property type="entry name" value="Glyoxalase"/>
    <property type="match status" value="1"/>
</dbReference>
<keyword evidence="4" id="KW-1185">Reference proteome</keyword>
<comment type="caution">
    <text evidence="3">The sequence shown here is derived from an EMBL/GenBank/DDBJ whole genome shotgun (WGS) entry which is preliminary data.</text>
</comment>
<gene>
    <name evidence="3" type="ORF">E3O06_13765</name>
</gene>
<sequence length="154" mass="16885">MLSQLETYSVLPARNLARARRFYKDVLGMEPVEERVEGLLYRTPKGAAIMVYETDNAGTAANTAIGFDTDDIDAEVAVLRGRGVTFEEYDFPGLKTENGIAMTNEDRAAWFKDTEGNIICVSQNVAFGHAEAREREGTANSTVSDRPGRDTLSG</sequence>
<accession>A0A4R8UU64</accession>
<proteinExistence type="predicted"/>
<dbReference type="SUPFAM" id="SSF54593">
    <property type="entry name" value="Glyoxalase/Bleomycin resistance protein/Dihydroxybiphenyl dioxygenase"/>
    <property type="match status" value="1"/>
</dbReference>
<dbReference type="OrthoDB" id="9804907at2"/>
<organism evidence="3 4">
    <name type="scientific">Cryobacterium glaciale</name>
    <dbReference type="NCBI Taxonomy" id="1259145"/>
    <lineage>
        <taxon>Bacteria</taxon>
        <taxon>Bacillati</taxon>
        <taxon>Actinomycetota</taxon>
        <taxon>Actinomycetes</taxon>
        <taxon>Micrococcales</taxon>
        <taxon>Microbacteriaceae</taxon>
        <taxon>Cryobacterium</taxon>
    </lineage>
</organism>
<evidence type="ECO:0000259" key="2">
    <source>
        <dbReference type="PROSITE" id="PS51819"/>
    </source>
</evidence>
<protein>
    <submittedName>
        <fullName evidence="3">VOC family protein</fullName>
    </submittedName>
</protein>
<evidence type="ECO:0000313" key="4">
    <source>
        <dbReference type="Proteomes" id="UP000298173"/>
    </source>
</evidence>
<dbReference type="EMBL" id="SOEY01000028">
    <property type="protein sequence ID" value="TFB71394.1"/>
    <property type="molecule type" value="Genomic_DNA"/>
</dbReference>
<reference evidence="3 4" key="1">
    <citation type="submission" date="2019-03" db="EMBL/GenBank/DDBJ databases">
        <title>Genomics of glacier-inhabiting Cryobacterium strains.</title>
        <authorList>
            <person name="Liu Q."/>
            <person name="Xin Y.-H."/>
        </authorList>
    </citation>
    <scope>NUCLEOTIDE SEQUENCE [LARGE SCALE GENOMIC DNA]</scope>
    <source>
        <strain evidence="3 4">HLT2-23</strain>
    </source>
</reference>
<feature type="domain" description="VOC" evidence="2">
    <location>
        <begin position="1"/>
        <end position="124"/>
    </location>
</feature>
<dbReference type="PROSITE" id="PS51819">
    <property type="entry name" value="VOC"/>
    <property type="match status" value="1"/>
</dbReference>
<dbReference type="AlphaFoldDB" id="A0A4R8UU64"/>
<dbReference type="Proteomes" id="UP000298173">
    <property type="component" value="Unassembled WGS sequence"/>
</dbReference>
<dbReference type="InterPro" id="IPR004360">
    <property type="entry name" value="Glyas_Fos-R_dOase_dom"/>
</dbReference>
<evidence type="ECO:0000256" key="1">
    <source>
        <dbReference type="SAM" id="MobiDB-lite"/>
    </source>
</evidence>
<name>A0A4R8UU64_9MICO</name>
<dbReference type="Gene3D" id="3.10.180.10">
    <property type="entry name" value="2,3-Dihydroxybiphenyl 1,2-Dioxygenase, domain 1"/>
    <property type="match status" value="1"/>
</dbReference>
<dbReference type="CDD" id="cd06587">
    <property type="entry name" value="VOC"/>
    <property type="match status" value="1"/>
</dbReference>
<evidence type="ECO:0000313" key="3">
    <source>
        <dbReference type="EMBL" id="TFB71394.1"/>
    </source>
</evidence>
<feature type="region of interest" description="Disordered" evidence="1">
    <location>
        <begin position="132"/>
        <end position="154"/>
    </location>
</feature>
<dbReference type="InterPro" id="IPR037523">
    <property type="entry name" value="VOC_core"/>
</dbReference>